<keyword evidence="6 9" id="KW-0472">Membrane</keyword>
<comment type="subcellular location">
    <subcellularLocation>
        <location evidence="1">Membrane</location>
        <topology evidence="1">Single-pass type I membrane protein</topology>
    </subcellularLocation>
</comment>
<keyword evidence="2 9" id="KW-0812">Transmembrane</keyword>
<feature type="domain" description="Ig-like" evidence="11">
    <location>
        <begin position="25"/>
        <end position="145"/>
    </location>
</feature>
<evidence type="ECO:0000256" key="6">
    <source>
        <dbReference type="ARBA" id="ARBA00023136"/>
    </source>
</evidence>
<feature type="signal peptide" evidence="10">
    <location>
        <begin position="1"/>
        <end position="24"/>
    </location>
</feature>
<organism evidence="12 13">
    <name type="scientific">Anguilla anguilla</name>
    <name type="common">European freshwater eel</name>
    <name type="synonym">Muraena anguilla</name>
    <dbReference type="NCBI Taxonomy" id="7936"/>
    <lineage>
        <taxon>Eukaryota</taxon>
        <taxon>Metazoa</taxon>
        <taxon>Chordata</taxon>
        <taxon>Craniata</taxon>
        <taxon>Vertebrata</taxon>
        <taxon>Euteleostomi</taxon>
        <taxon>Actinopterygii</taxon>
        <taxon>Neopterygii</taxon>
        <taxon>Teleostei</taxon>
        <taxon>Anguilliformes</taxon>
        <taxon>Anguillidae</taxon>
        <taxon>Anguilla</taxon>
    </lineage>
</organism>
<keyword evidence="4" id="KW-0677">Repeat</keyword>
<dbReference type="CDD" id="cd00099">
    <property type="entry name" value="IgV"/>
    <property type="match status" value="3"/>
</dbReference>
<evidence type="ECO:0000256" key="4">
    <source>
        <dbReference type="ARBA" id="ARBA00022737"/>
    </source>
</evidence>
<name>A0A9D3RK95_ANGAN</name>
<keyword evidence="5 9" id="KW-1133">Transmembrane helix</keyword>
<gene>
    <name evidence="12" type="ORF">ANANG_G00276000</name>
</gene>
<dbReference type="FunFam" id="2.60.40.10:FF:000191">
    <property type="entry name" value="Immunoglobulin superfamily member 3"/>
    <property type="match status" value="1"/>
</dbReference>
<evidence type="ECO:0000256" key="3">
    <source>
        <dbReference type="ARBA" id="ARBA00022729"/>
    </source>
</evidence>
<dbReference type="PANTHER" id="PTHR12207:SF25">
    <property type="entry name" value="IMMUNOGLOBULIN SUPERFAMILY MEMBER 2"/>
    <property type="match status" value="1"/>
</dbReference>
<dbReference type="InterPro" id="IPR051102">
    <property type="entry name" value="IgSF_V-set/TM_domain"/>
</dbReference>
<dbReference type="PANTHER" id="PTHR12207">
    <property type="entry name" value="V-SET AND TRANSMEMBRANE DOMAIN-CONTAINING PROTEIN"/>
    <property type="match status" value="1"/>
</dbReference>
<dbReference type="SMART" id="SM00406">
    <property type="entry name" value="IGv"/>
    <property type="match status" value="8"/>
</dbReference>
<dbReference type="GO" id="GO:0016020">
    <property type="term" value="C:membrane"/>
    <property type="evidence" value="ECO:0007669"/>
    <property type="project" value="UniProtKB-SubCell"/>
</dbReference>
<proteinExistence type="predicted"/>
<keyword evidence="8" id="KW-0393">Immunoglobulin domain</keyword>
<evidence type="ECO:0000256" key="8">
    <source>
        <dbReference type="ARBA" id="ARBA00023319"/>
    </source>
</evidence>
<feature type="domain" description="Ig-like" evidence="11">
    <location>
        <begin position="1152"/>
        <end position="1269"/>
    </location>
</feature>
<dbReference type="SMART" id="SM00408">
    <property type="entry name" value="IGc2"/>
    <property type="match status" value="3"/>
</dbReference>
<feature type="domain" description="Ig-like" evidence="11">
    <location>
        <begin position="287"/>
        <end position="397"/>
    </location>
</feature>
<evidence type="ECO:0000256" key="9">
    <source>
        <dbReference type="SAM" id="Phobius"/>
    </source>
</evidence>
<feature type="chain" id="PRO_5039481107" description="Ig-like domain-containing protein" evidence="10">
    <location>
        <begin position="25"/>
        <end position="1349"/>
    </location>
</feature>
<reference evidence="12" key="1">
    <citation type="submission" date="2021-01" db="EMBL/GenBank/DDBJ databases">
        <title>A chromosome-scale assembly of European eel, Anguilla anguilla.</title>
        <authorList>
            <person name="Henkel C."/>
            <person name="Jong-Raadsen S.A."/>
            <person name="Dufour S."/>
            <person name="Weltzien F.-A."/>
            <person name="Palstra A.P."/>
            <person name="Pelster B."/>
            <person name="Spaink H.P."/>
            <person name="Van Den Thillart G.E."/>
            <person name="Jansen H."/>
            <person name="Zahm M."/>
            <person name="Klopp C."/>
            <person name="Cedric C."/>
            <person name="Louis A."/>
            <person name="Berthelot C."/>
            <person name="Parey E."/>
            <person name="Roest Crollius H."/>
            <person name="Montfort J."/>
            <person name="Robinson-Rechavi M."/>
            <person name="Bucao C."/>
            <person name="Bouchez O."/>
            <person name="Gislard M."/>
            <person name="Lluch J."/>
            <person name="Milhes M."/>
            <person name="Lampietro C."/>
            <person name="Lopez Roques C."/>
            <person name="Donnadieu C."/>
            <person name="Braasch I."/>
            <person name="Desvignes T."/>
            <person name="Postlethwait J."/>
            <person name="Bobe J."/>
            <person name="Guiguen Y."/>
            <person name="Dirks R."/>
        </authorList>
    </citation>
    <scope>NUCLEOTIDE SEQUENCE</scope>
    <source>
        <strain evidence="12">Tag_6206</strain>
        <tissue evidence="12">Liver</tissue>
    </source>
</reference>
<dbReference type="InterPro" id="IPR013151">
    <property type="entry name" value="Immunoglobulin_dom"/>
</dbReference>
<keyword evidence="13" id="KW-1185">Reference proteome</keyword>
<feature type="domain" description="Ig-like" evidence="11">
    <location>
        <begin position="1013"/>
        <end position="1143"/>
    </location>
</feature>
<feature type="domain" description="Ig-like" evidence="11">
    <location>
        <begin position="164"/>
        <end position="255"/>
    </location>
</feature>
<evidence type="ECO:0000259" key="11">
    <source>
        <dbReference type="PROSITE" id="PS50835"/>
    </source>
</evidence>
<evidence type="ECO:0000313" key="13">
    <source>
        <dbReference type="Proteomes" id="UP001044222"/>
    </source>
</evidence>
<dbReference type="FunFam" id="2.60.40.10:FF:000491">
    <property type="entry name" value="Immunoglobulin superfamily, member 3"/>
    <property type="match status" value="1"/>
</dbReference>
<evidence type="ECO:0000256" key="5">
    <source>
        <dbReference type="ARBA" id="ARBA00022989"/>
    </source>
</evidence>
<protein>
    <recommendedName>
        <fullName evidence="11">Ig-like domain-containing protein</fullName>
    </recommendedName>
</protein>
<accession>A0A9D3RK95</accession>
<evidence type="ECO:0000313" key="12">
    <source>
        <dbReference type="EMBL" id="KAG5833443.1"/>
    </source>
</evidence>
<dbReference type="InterPro" id="IPR013783">
    <property type="entry name" value="Ig-like_fold"/>
</dbReference>
<dbReference type="Pfam" id="PF07686">
    <property type="entry name" value="V-set"/>
    <property type="match status" value="5"/>
</dbReference>
<evidence type="ECO:0000256" key="10">
    <source>
        <dbReference type="SAM" id="SignalP"/>
    </source>
</evidence>
<feature type="transmembrane region" description="Helical" evidence="9">
    <location>
        <begin position="1297"/>
        <end position="1320"/>
    </location>
</feature>
<dbReference type="Pfam" id="PF00047">
    <property type="entry name" value="ig"/>
    <property type="match status" value="1"/>
</dbReference>
<evidence type="ECO:0000256" key="1">
    <source>
        <dbReference type="ARBA" id="ARBA00004479"/>
    </source>
</evidence>
<dbReference type="InterPro" id="IPR003599">
    <property type="entry name" value="Ig_sub"/>
</dbReference>
<dbReference type="InterPro" id="IPR036179">
    <property type="entry name" value="Ig-like_dom_sf"/>
</dbReference>
<sequence length="1349" mass="149623">MNRLWGCALLLCLNGLLRWDVCDGQRVVDMQEGPLYRAKGYPVTISCKVSGFKGPSEQTFQFSVNKPTRPDMEINIVSTSDPNYSYAVYSQRVSAGEIQIQRLTGSSVLLHINKLEESDVGDYQCSTPNTDGAYFGTYFAKTTLNVIQDTLSASANPTVLSKTEGEALQLKCEVSSHTFQHTHLSVTWFLQSKGDGQPRPIISLNRDFTLSPGEGFEDRYQAGFVSLDKVQGTTYRLSMSQLQLSDQGSVYCQASEWIQDPDRSWYKIAYKDSEAFTLHVQPIDVLPDSDSFNARIEAPGEDLREGDTLEIQCTVEARDVVDSYFSVAWLKDDKEMAGIGPTGVSSIGPDYAGRESEGELKVVKKSDRDYLLAVRPVRTEDAGKYLCRVWKEEKAASSFTRGQSQDSAVKHVAVTVTERKLAVSAPSSTLEVNEGDVLRVTCSVSGASGLQSVSWQHRPGQGAFSDVISLSRNGVMQPGARYRQRAEMGDVRTLRATPESFTLEIANALPSDAGTYKCTVSDWVTETKGNVKKLDSKSQEVNTEVRSVDSLIRAELRSRTVLVRENEKIELFCKVKGPRFPLSVTWKIQRSGSPSQEQIVSLFHDGVITWWKNQRSYQLRTQVQPDEVTFILKVFRASAQEAGTYQCVVEAFLRQTQKALKSSNVLAVRVQKPDSLLSVSAEPQTPLRSRVGADARMECAVRAATTNASRFAVSWLFQPEGGQNRTLLHADRDAVLEAGTADSGRYYCLVEEWLQDPHGDWAPLKSTSAVIQLLISPQESSFSVTKEESKVTVRESEQVHINCSLGPGSVSPTSHYSVTWFFVPAGSSERTVLLRFSHDAVLDHPGVRAELVDEYRLSCEGEWLQSATDQSGVTSVSVLQMESNLHVLKDNSVVTMGNQQDDFVIVCNITSYSSPGSVFEVTWWRRQAGAEGEPHPIFVARRNFTLQHLDKSRAHLLFDRPQATLFTLTVPNAEPSDSGQYYCRVEEWLLSPRNTWRKIAEDSSGHLTVSFQPQAGSTFAVLKPDTNITVQEGAAAVLQCRLQPGSVSPASHYSVTWFFVPAGSSERTVLLRFSHDAVLDHPGVRAELVRRMRFHRPALGSFGLTVQNVDAQDSGGYSCQVDEYRLSCEGEWLQSATDQSGVTRVSVLHTESDLHVLKHDDNVTMGNQQGDFVIVCNITSYSSPGSVFQVTWWRRQAGGEGEPRPIFIARRNFTLQHLDKSRAHLLFDRPQATLYTLTVPNAEPSDSGQYYCRVEEWLLSPRNTWRKIAEDSSGHLTVSFRAQGAGKLLEASCTSGALPVVLSLLIALLALAIGVLAYKLRKAGRRTAKRKADESLWAESNPLKPKLES</sequence>
<comment type="caution">
    <text evidence="12">The sequence shown here is derived from an EMBL/GenBank/DDBJ whole genome shotgun (WGS) entry which is preliminary data.</text>
</comment>
<dbReference type="EMBL" id="JAFIRN010000016">
    <property type="protein sequence ID" value="KAG5833443.1"/>
    <property type="molecule type" value="Genomic_DNA"/>
</dbReference>
<dbReference type="SMART" id="SM00409">
    <property type="entry name" value="IG"/>
    <property type="match status" value="10"/>
</dbReference>
<keyword evidence="3 10" id="KW-0732">Signal</keyword>
<feature type="domain" description="Ig-like" evidence="11">
    <location>
        <begin position="419"/>
        <end position="535"/>
    </location>
</feature>
<dbReference type="PROSITE" id="PS50835">
    <property type="entry name" value="IG_LIKE"/>
    <property type="match status" value="9"/>
</dbReference>
<feature type="domain" description="Ig-like" evidence="11">
    <location>
        <begin position="883"/>
        <end position="1000"/>
    </location>
</feature>
<dbReference type="InterPro" id="IPR003598">
    <property type="entry name" value="Ig_sub2"/>
</dbReference>
<evidence type="ECO:0000256" key="2">
    <source>
        <dbReference type="ARBA" id="ARBA00022692"/>
    </source>
</evidence>
<dbReference type="Proteomes" id="UP001044222">
    <property type="component" value="Chromosome 16"/>
</dbReference>
<dbReference type="InterPro" id="IPR013106">
    <property type="entry name" value="Ig_V-set"/>
</dbReference>
<evidence type="ECO:0000256" key="7">
    <source>
        <dbReference type="ARBA" id="ARBA00023157"/>
    </source>
</evidence>
<feature type="domain" description="Ig-like" evidence="11">
    <location>
        <begin position="673"/>
        <end position="751"/>
    </location>
</feature>
<dbReference type="SUPFAM" id="SSF48726">
    <property type="entry name" value="Immunoglobulin"/>
    <property type="match status" value="9"/>
</dbReference>
<dbReference type="InterPro" id="IPR007110">
    <property type="entry name" value="Ig-like_dom"/>
</dbReference>
<feature type="domain" description="Ig-like" evidence="11">
    <location>
        <begin position="549"/>
        <end position="667"/>
    </location>
</feature>
<dbReference type="Gene3D" id="2.60.40.10">
    <property type="entry name" value="Immunoglobulins"/>
    <property type="match status" value="8"/>
</dbReference>
<keyword evidence="7" id="KW-1015">Disulfide bond</keyword>